<name>A0A498SUQ2_ACAVI</name>
<dbReference type="InterPro" id="IPR003112">
    <property type="entry name" value="Olfac-like_dom"/>
</dbReference>
<keyword evidence="7" id="KW-1185">Reference proteome</keyword>
<dbReference type="Pfam" id="PF02191">
    <property type="entry name" value="OLF"/>
    <property type="match status" value="1"/>
</dbReference>
<feature type="domain" description="Olfactomedin-like" evidence="5">
    <location>
        <begin position="248"/>
        <end position="376"/>
    </location>
</feature>
<dbReference type="Proteomes" id="UP000276991">
    <property type="component" value="Unassembled WGS sequence"/>
</dbReference>
<evidence type="ECO:0000256" key="4">
    <source>
        <dbReference type="PROSITE-ProRule" id="PRU00446"/>
    </source>
</evidence>
<gene>
    <name evidence="6" type="ORF">NAV_LOCUS7286</name>
</gene>
<sequence length="376" mass="42295">MLKCDKNRIAHNRTRRQLIEVKRSVAEQSQMLSSSEGSSNQWTVHIEQNTIISKVVLETSCKRIHRHCAETGLKLMGFQGLRGSPGRQGIAGLSGKRGQQGKVGPIGLVGNVGKEGEPGVDGRCNCSFPDLYIQQITVPGPPIIQVEEKTIPITKKLTTIHFRPSTSSSTRVGKTDLSTMHILSKLTTVAKTTPKMLKKPKLPPSESTSSLLPLKEDYVTMKEDFIEYSSTTIEPYIGPPTLGYNKRVCLLNAIGIPVLHAESQYSAVGSWMRDNLPFNQEMAERRWVTDDYASPVLYEYENERQLMNKKQKIKYYIDYLASGTGNIIYNGSYYYHRHSSSMLVKYDLDSTEETQMDLGDISYVDCSRKQDHTFEV</sequence>
<comment type="subcellular location">
    <subcellularLocation>
        <location evidence="1">Secreted</location>
    </subcellularLocation>
</comment>
<evidence type="ECO:0000256" key="1">
    <source>
        <dbReference type="ARBA" id="ARBA00004613"/>
    </source>
</evidence>
<dbReference type="Pfam" id="PF01391">
    <property type="entry name" value="Collagen"/>
    <property type="match status" value="1"/>
</dbReference>
<dbReference type="PROSITE" id="PS51132">
    <property type="entry name" value="OLF"/>
    <property type="match status" value="1"/>
</dbReference>
<protein>
    <recommendedName>
        <fullName evidence="5">Olfactomedin-like domain-containing protein</fullName>
    </recommendedName>
</protein>
<proteinExistence type="predicted"/>
<evidence type="ECO:0000313" key="6">
    <source>
        <dbReference type="EMBL" id="VBB32495.1"/>
    </source>
</evidence>
<keyword evidence="3" id="KW-0677">Repeat</keyword>
<dbReference type="OrthoDB" id="8626508at2759"/>
<reference evidence="6 7" key="1">
    <citation type="submission" date="2018-08" db="EMBL/GenBank/DDBJ databases">
        <authorList>
            <person name="Laetsch R D."/>
            <person name="Stevens L."/>
            <person name="Kumar S."/>
            <person name="Blaxter L. M."/>
        </authorList>
    </citation>
    <scope>NUCLEOTIDE SEQUENCE [LARGE SCALE GENOMIC DNA]</scope>
</reference>
<dbReference type="STRING" id="6277.A0A498SUQ2"/>
<dbReference type="EMBL" id="UPTC01001754">
    <property type="protein sequence ID" value="VBB32495.1"/>
    <property type="molecule type" value="Genomic_DNA"/>
</dbReference>
<accession>A0A498SUQ2</accession>
<dbReference type="AlphaFoldDB" id="A0A498SUQ2"/>
<evidence type="ECO:0000256" key="2">
    <source>
        <dbReference type="ARBA" id="ARBA00022525"/>
    </source>
</evidence>
<evidence type="ECO:0000256" key="3">
    <source>
        <dbReference type="ARBA" id="ARBA00022737"/>
    </source>
</evidence>
<comment type="caution">
    <text evidence="4">Lacks conserved residue(s) required for the propagation of feature annotation.</text>
</comment>
<dbReference type="InterPro" id="IPR050605">
    <property type="entry name" value="Olfactomedin-like_domain"/>
</dbReference>
<keyword evidence="2" id="KW-0964">Secreted</keyword>
<dbReference type="GO" id="GO:0005615">
    <property type="term" value="C:extracellular space"/>
    <property type="evidence" value="ECO:0007669"/>
    <property type="project" value="TreeGrafter"/>
</dbReference>
<organism evidence="6 7">
    <name type="scientific">Acanthocheilonema viteae</name>
    <name type="common">Filarial nematode worm</name>
    <name type="synonym">Dipetalonema viteae</name>
    <dbReference type="NCBI Taxonomy" id="6277"/>
    <lineage>
        <taxon>Eukaryota</taxon>
        <taxon>Metazoa</taxon>
        <taxon>Ecdysozoa</taxon>
        <taxon>Nematoda</taxon>
        <taxon>Chromadorea</taxon>
        <taxon>Rhabditida</taxon>
        <taxon>Spirurina</taxon>
        <taxon>Spiruromorpha</taxon>
        <taxon>Filarioidea</taxon>
        <taxon>Onchocercidae</taxon>
        <taxon>Acanthocheilonema</taxon>
    </lineage>
</organism>
<evidence type="ECO:0000313" key="7">
    <source>
        <dbReference type="Proteomes" id="UP000276991"/>
    </source>
</evidence>
<dbReference type="PANTHER" id="PTHR23192">
    <property type="entry name" value="OLFACTOMEDIN-RELATED"/>
    <property type="match status" value="1"/>
</dbReference>
<dbReference type="GO" id="GO:0007165">
    <property type="term" value="P:signal transduction"/>
    <property type="evidence" value="ECO:0007669"/>
    <property type="project" value="TreeGrafter"/>
</dbReference>
<dbReference type="SMART" id="SM00284">
    <property type="entry name" value="OLF"/>
    <property type="match status" value="1"/>
</dbReference>
<evidence type="ECO:0000259" key="5">
    <source>
        <dbReference type="PROSITE" id="PS51132"/>
    </source>
</evidence>
<dbReference type="PANTHER" id="PTHR23192:SF83">
    <property type="entry name" value="OLFACTOMEDIN-LIKE DOMAIN-CONTAINING PROTEIN"/>
    <property type="match status" value="1"/>
</dbReference>
<dbReference type="InterPro" id="IPR008160">
    <property type="entry name" value="Collagen"/>
</dbReference>